<evidence type="ECO:0000313" key="2">
    <source>
        <dbReference type="EMBL" id="KYN17142.1"/>
    </source>
</evidence>
<organism evidence="2 3">
    <name type="scientific">Trachymyrmex cornetzi</name>
    <dbReference type="NCBI Taxonomy" id="471704"/>
    <lineage>
        <taxon>Eukaryota</taxon>
        <taxon>Metazoa</taxon>
        <taxon>Ecdysozoa</taxon>
        <taxon>Arthropoda</taxon>
        <taxon>Hexapoda</taxon>
        <taxon>Insecta</taxon>
        <taxon>Pterygota</taxon>
        <taxon>Neoptera</taxon>
        <taxon>Endopterygota</taxon>
        <taxon>Hymenoptera</taxon>
        <taxon>Apocrita</taxon>
        <taxon>Aculeata</taxon>
        <taxon>Formicoidea</taxon>
        <taxon>Formicidae</taxon>
        <taxon>Myrmicinae</taxon>
        <taxon>Trachymyrmex</taxon>
    </lineage>
</organism>
<gene>
    <name evidence="2" type="ORF">ALC57_10581</name>
</gene>
<feature type="region of interest" description="Disordered" evidence="1">
    <location>
        <begin position="235"/>
        <end position="265"/>
    </location>
</feature>
<reference evidence="2 3" key="1">
    <citation type="submission" date="2015-09" db="EMBL/GenBank/DDBJ databases">
        <title>Trachymyrmex cornetzi WGS genome.</title>
        <authorList>
            <person name="Nygaard S."/>
            <person name="Hu H."/>
            <person name="Boomsma J."/>
            <person name="Zhang G."/>
        </authorList>
    </citation>
    <scope>NUCLEOTIDE SEQUENCE [LARGE SCALE GENOMIC DNA]</scope>
    <source>
        <strain evidence="2">Tcor2-1</strain>
        <tissue evidence="2">Whole body</tissue>
    </source>
</reference>
<accession>A0A151J3X3</accession>
<feature type="compositionally biased region" description="Polar residues" evidence="1">
    <location>
        <begin position="237"/>
        <end position="247"/>
    </location>
</feature>
<dbReference type="EMBL" id="KQ980230">
    <property type="protein sequence ID" value="KYN17142.1"/>
    <property type="molecule type" value="Genomic_DNA"/>
</dbReference>
<feature type="compositionally biased region" description="Basic and acidic residues" evidence="1">
    <location>
        <begin position="248"/>
        <end position="265"/>
    </location>
</feature>
<keyword evidence="3" id="KW-1185">Reference proteome</keyword>
<feature type="region of interest" description="Disordered" evidence="1">
    <location>
        <begin position="200"/>
        <end position="220"/>
    </location>
</feature>
<proteinExistence type="predicted"/>
<name>A0A151J3X3_9HYME</name>
<evidence type="ECO:0000256" key="1">
    <source>
        <dbReference type="SAM" id="MobiDB-lite"/>
    </source>
</evidence>
<dbReference type="Proteomes" id="UP000078492">
    <property type="component" value="Unassembled WGS sequence"/>
</dbReference>
<sequence length="840" mass="97225">MSKNGKIDYPDGNDDREDIQWFENYEKCIKIKHLERLKNEDILNYIKDVEQNCRLEMSSGDEDYAGTKKSSNCSVRCSGTRFKSLKKVKSRVTRKNKNITLKRKTKRSSDHNVMSACNCCCSAREFHFRSNPDFTVRENSRRDLNTFTKSAYQHPNLSKNSYKHQTTLPTFQGWYSIENRKGWPTVTKMANLEVIKNRSQDAIHNSRNNKSKITERKSAKVHTFKSLRREKLDDSTYKSYPNITSNEKTTEKNSRYSDRKQEKEIRTKKLNKESDISGFINKQPLNKIYSCRDMGFSYQAPLQDGDYDRYYTLKYPVRRSRQPTAWDLSSRSNRLTESARLLERSSLLQRQTSQWVNEMGPSLKAFSSIIGASIDKSYQRETKRKNNMNQRRRNPNVLGERELSCYRRPGLLKESGKLCQVVRTREDKQRLDCSCENAEQDETMGYLRYCCSKNVNDFIRPQYENRPSTMSKRANYTTLRRTLSQSVQSQYNDEGESEFNLSMAEDSQNEEYDNYAFDVFDDARNTYDDAIDVNYLKPCVSFPDDQARHGSNEVAREYKKLSNDLKRNQGKSMATRTTLQNKITTRYPKDKEFSFATRKPVSGDSSGLRYDAAESTCECKEPFHDPPAACLTGSCTCIGNDENAKRNDSDSSHRISDTVYNCCCCSCSSSTSHDEKDPVKKLESFCERVKAVNQDIFRKSSKSTCRKLTRTNAQEYVHDNSDEQNQSEFSTQRVTQRVRSTEGERLANHACLRLEKHSHDGANLEKIFIYPPRGENGPPLTLYKRSSNISCRVKGDVDTGFRYSVTYVQKFVSPTWMPSLTPEDPSWEIDEGYSCSADYG</sequence>
<evidence type="ECO:0000313" key="3">
    <source>
        <dbReference type="Proteomes" id="UP000078492"/>
    </source>
</evidence>
<dbReference type="AlphaFoldDB" id="A0A151J3X3"/>
<protein>
    <submittedName>
        <fullName evidence="2">Uncharacterized protein</fullName>
    </submittedName>
</protein>